<evidence type="ECO:0000256" key="2">
    <source>
        <dbReference type="ARBA" id="ARBA00022692"/>
    </source>
</evidence>
<evidence type="ECO:0000256" key="6">
    <source>
        <dbReference type="SAM" id="Phobius"/>
    </source>
</evidence>
<dbReference type="GO" id="GO:0071555">
    <property type="term" value="P:cell wall organization"/>
    <property type="evidence" value="ECO:0007669"/>
    <property type="project" value="UniProtKB-KW"/>
</dbReference>
<dbReference type="NCBIfam" id="TIGR00350">
    <property type="entry name" value="lytR_cpsA_psr"/>
    <property type="match status" value="1"/>
</dbReference>
<feature type="region of interest" description="Disordered" evidence="5">
    <location>
        <begin position="320"/>
        <end position="343"/>
    </location>
</feature>
<feature type="transmembrane region" description="Helical" evidence="6">
    <location>
        <begin position="21"/>
        <end position="41"/>
    </location>
</feature>
<evidence type="ECO:0000313" key="8">
    <source>
        <dbReference type="EMBL" id="SIT69191.1"/>
    </source>
</evidence>
<keyword evidence="4 6" id="KW-1133">Transmembrane helix</keyword>
<dbReference type="InterPro" id="IPR004474">
    <property type="entry name" value="LytR_CpsA_psr"/>
</dbReference>
<dbReference type="STRING" id="550447.SAMN05428946_0458"/>
<reference evidence="9" key="1">
    <citation type="submission" date="2017-01" db="EMBL/GenBank/DDBJ databases">
        <authorList>
            <person name="Varghese N."/>
            <person name="Submissions S."/>
        </authorList>
    </citation>
    <scope>NUCLEOTIDE SEQUENCE [LARGE SCALE GENOMIC DNA]</scope>
    <source>
        <strain evidence="9">MNA4</strain>
    </source>
</reference>
<proteinExistence type="inferred from homology"/>
<keyword evidence="2 6" id="KW-0812">Transmembrane</keyword>
<keyword evidence="3" id="KW-0735">Signal-anchor</keyword>
<accession>A0A1U7PJL5</accession>
<name>A0A1U7PJL5_9BACI</name>
<organism evidence="8 9">
    <name type="scientific">Edaphobacillus lindanitolerans</name>
    <dbReference type="NCBI Taxonomy" id="550447"/>
    <lineage>
        <taxon>Bacteria</taxon>
        <taxon>Bacillati</taxon>
        <taxon>Bacillota</taxon>
        <taxon>Bacilli</taxon>
        <taxon>Bacillales</taxon>
        <taxon>Bacillaceae</taxon>
        <taxon>Edaphobacillus</taxon>
    </lineage>
</organism>
<dbReference type="PANTHER" id="PTHR33392">
    <property type="entry name" value="POLYISOPRENYL-TEICHOIC ACID--PEPTIDOGLYCAN TEICHOIC ACID TRANSFERASE TAGU"/>
    <property type="match status" value="1"/>
</dbReference>
<dbReference type="RefSeq" id="WP_076756743.1">
    <property type="nucleotide sequence ID" value="NZ_FTPL01000001.1"/>
</dbReference>
<feature type="domain" description="Cell envelope-related transcriptional attenuator" evidence="7">
    <location>
        <begin position="93"/>
        <end position="240"/>
    </location>
</feature>
<keyword evidence="6" id="KW-0472">Membrane</keyword>
<evidence type="ECO:0000256" key="5">
    <source>
        <dbReference type="SAM" id="MobiDB-lite"/>
    </source>
</evidence>
<dbReference type="PANTHER" id="PTHR33392:SF3">
    <property type="entry name" value="POLYISOPRENYL-TEICHOIC ACID--PEPTIDOGLYCAN TEICHOIC ACID TRANSFERASE TAGT"/>
    <property type="match status" value="1"/>
</dbReference>
<sequence>MKRREYRNKRVASKRKKHLKIWSVVILGVVLLFSTYGVYLYKKAQSAMDGAFQETDRDVSSLRDDKVTPYKDNVSILFIGVDDSEVRSDSHSRSDALMLATLNNKEKTVKLVSIPRDSLVYIKEVGYQDKITHAHAFGGVPASINAVEATLGVPVDYYVKMNFNAFIDIVDALDGIQVNVPYERVELDENDKKTIHLMPGYQKLDGRHALALARTRKADNDVERGKRQQMILQAMMKKASSVSSISKYGEVIDAIGGNMATDLTFNDMKSLLAYLKDGMPEIETISLEGEDDMSTGIYYWKLDAESLKETSQKLRDHLQLENGEDPFTNSTKNLTDSANSTNE</sequence>
<evidence type="ECO:0000256" key="1">
    <source>
        <dbReference type="ARBA" id="ARBA00006068"/>
    </source>
</evidence>
<gene>
    <name evidence="8" type="ORF">SAMN05428946_0458</name>
</gene>
<dbReference type="Gene3D" id="3.40.630.190">
    <property type="entry name" value="LCP protein"/>
    <property type="match status" value="1"/>
</dbReference>
<comment type="similarity">
    <text evidence="1">Belongs to the LytR/CpsA/Psr (LCP) family.</text>
</comment>
<dbReference type="Proteomes" id="UP000187550">
    <property type="component" value="Unassembled WGS sequence"/>
</dbReference>
<dbReference type="InterPro" id="IPR050922">
    <property type="entry name" value="LytR/CpsA/Psr_CW_biosynth"/>
</dbReference>
<protein>
    <submittedName>
        <fullName evidence="8">Transcriptional attenuator, LytR family</fullName>
    </submittedName>
</protein>
<evidence type="ECO:0000256" key="4">
    <source>
        <dbReference type="ARBA" id="ARBA00022989"/>
    </source>
</evidence>
<dbReference type="Pfam" id="PF03816">
    <property type="entry name" value="LytR_cpsA_psr"/>
    <property type="match status" value="1"/>
</dbReference>
<dbReference type="EMBL" id="FTPL01000001">
    <property type="protein sequence ID" value="SIT69191.1"/>
    <property type="molecule type" value="Genomic_DNA"/>
</dbReference>
<dbReference type="AlphaFoldDB" id="A0A1U7PJL5"/>
<dbReference type="OrthoDB" id="27330at2"/>
<evidence type="ECO:0000256" key="3">
    <source>
        <dbReference type="ARBA" id="ARBA00022968"/>
    </source>
</evidence>
<feature type="compositionally biased region" description="Polar residues" evidence="5">
    <location>
        <begin position="327"/>
        <end position="343"/>
    </location>
</feature>
<evidence type="ECO:0000313" key="9">
    <source>
        <dbReference type="Proteomes" id="UP000187550"/>
    </source>
</evidence>
<keyword evidence="9" id="KW-1185">Reference proteome</keyword>
<evidence type="ECO:0000259" key="7">
    <source>
        <dbReference type="Pfam" id="PF03816"/>
    </source>
</evidence>